<dbReference type="EMBL" id="JACRTA010000002">
    <property type="protein sequence ID" value="MBC8568263.1"/>
    <property type="molecule type" value="Genomic_DNA"/>
</dbReference>
<dbReference type="Proteomes" id="UP000610862">
    <property type="component" value="Unassembled WGS sequence"/>
</dbReference>
<name>A0A926I9K5_9FIRM</name>
<proteinExistence type="predicted"/>
<reference evidence="1" key="1">
    <citation type="submission" date="2020-08" db="EMBL/GenBank/DDBJ databases">
        <title>Genome public.</title>
        <authorList>
            <person name="Liu C."/>
            <person name="Sun Q."/>
        </authorList>
    </citation>
    <scope>NUCLEOTIDE SEQUENCE</scope>
    <source>
        <strain evidence="1">NSJ-24</strain>
    </source>
</reference>
<comment type="caution">
    <text evidence="1">The sequence shown here is derived from an EMBL/GenBank/DDBJ whole genome shotgun (WGS) entry which is preliminary data.</text>
</comment>
<sequence length="93" mass="10138">MDDKQIILYGKKMFRITVDSADGDKINIQLPVAAVKRLLENSGKLPIPDGNLNGIQFEEIMSAVAECINEGMEGDIVSIDAADGTKVRVFVDK</sequence>
<keyword evidence="2" id="KW-1185">Reference proteome</keyword>
<evidence type="ECO:0000313" key="2">
    <source>
        <dbReference type="Proteomes" id="UP000610862"/>
    </source>
</evidence>
<evidence type="ECO:0000313" key="1">
    <source>
        <dbReference type="EMBL" id="MBC8568263.1"/>
    </source>
</evidence>
<dbReference type="AlphaFoldDB" id="A0A926I9K5"/>
<organism evidence="1 2">
    <name type="scientific">Lentihominibacter hominis</name>
    <dbReference type="NCBI Taxonomy" id="2763645"/>
    <lineage>
        <taxon>Bacteria</taxon>
        <taxon>Bacillati</taxon>
        <taxon>Bacillota</taxon>
        <taxon>Clostridia</taxon>
        <taxon>Peptostreptococcales</taxon>
        <taxon>Anaerovoracaceae</taxon>
        <taxon>Lentihominibacter</taxon>
    </lineage>
</organism>
<accession>A0A926I9K5</accession>
<gene>
    <name evidence="1" type="ORF">H8692_05725</name>
</gene>
<dbReference type="RefSeq" id="WP_177268765.1">
    <property type="nucleotide sequence ID" value="NZ_JACRTA010000002.1"/>
</dbReference>
<protein>
    <submittedName>
        <fullName evidence="1">Uncharacterized protein</fullName>
    </submittedName>
</protein>